<organism evidence="2">
    <name type="scientific">Gaeavirus sp</name>
    <dbReference type="NCBI Taxonomy" id="2487767"/>
    <lineage>
        <taxon>Viruses</taxon>
        <taxon>Varidnaviria</taxon>
        <taxon>Bamfordvirae</taxon>
        <taxon>Nucleocytoviricota</taxon>
        <taxon>Megaviricetes</taxon>
        <taxon>Imitervirales</taxon>
        <taxon>Mimiviridae</taxon>
        <taxon>Klosneuvirinae</taxon>
    </lineage>
</organism>
<accession>A0A3G5A363</accession>
<keyword evidence="1" id="KW-1133">Transmembrane helix</keyword>
<sequence>MELGAISQWIFNNVISIIYVYMIVEISIDKFVGLQPWDILTTYERRLIKGAKFMAAFMLSKMLLFHVEVNTL</sequence>
<name>A0A3G5A363_9VIRU</name>
<gene>
    <name evidence="2" type="ORF">Gaeavirus24_1</name>
</gene>
<reference evidence="2" key="1">
    <citation type="submission" date="2018-10" db="EMBL/GenBank/DDBJ databases">
        <title>Hidden diversity of soil giant viruses.</title>
        <authorList>
            <person name="Schulz F."/>
            <person name="Alteio L."/>
            <person name="Goudeau D."/>
            <person name="Ryan E.M."/>
            <person name="Malmstrom R.R."/>
            <person name="Blanchard J."/>
            <person name="Woyke T."/>
        </authorList>
    </citation>
    <scope>NUCLEOTIDE SEQUENCE</scope>
    <source>
        <strain evidence="2">GAV1</strain>
    </source>
</reference>
<keyword evidence="1" id="KW-0812">Transmembrane</keyword>
<feature type="transmembrane region" description="Helical" evidence="1">
    <location>
        <begin position="6"/>
        <end position="26"/>
    </location>
</feature>
<evidence type="ECO:0000313" key="2">
    <source>
        <dbReference type="EMBL" id="AYV80273.1"/>
    </source>
</evidence>
<feature type="non-terminal residue" evidence="2">
    <location>
        <position position="72"/>
    </location>
</feature>
<evidence type="ECO:0000256" key="1">
    <source>
        <dbReference type="SAM" id="Phobius"/>
    </source>
</evidence>
<dbReference type="EMBL" id="MK072222">
    <property type="protein sequence ID" value="AYV80273.1"/>
    <property type="molecule type" value="Genomic_DNA"/>
</dbReference>
<proteinExistence type="predicted"/>
<protein>
    <submittedName>
        <fullName evidence="2">Uncharacterized protein</fullName>
    </submittedName>
</protein>
<keyword evidence="1" id="KW-0472">Membrane</keyword>